<dbReference type="InterPro" id="IPR000847">
    <property type="entry name" value="LysR_HTH_N"/>
</dbReference>
<dbReference type="InterPro" id="IPR050389">
    <property type="entry name" value="LysR-type_TF"/>
</dbReference>
<name>A0A848G5S9_9RHOO</name>
<organism evidence="6 7">
    <name type="scientific">Zoogloea dura</name>
    <dbReference type="NCBI Taxonomy" id="2728840"/>
    <lineage>
        <taxon>Bacteria</taxon>
        <taxon>Pseudomonadati</taxon>
        <taxon>Pseudomonadota</taxon>
        <taxon>Betaproteobacteria</taxon>
        <taxon>Rhodocyclales</taxon>
        <taxon>Zoogloeaceae</taxon>
        <taxon>Zoogloea</taxon>
    </lineage>
</organism>
<evidence type="ECO:0000259" key="5">
    <source>
        <dbReference type="PROSITE" id="PS50931"/>
    </source>
</evidence>
<sequence>MNDIDHAAFRRIDLNLLVAFDALVREVSVSRAAARLCIGQPAMSHALARLRSLFGDDILYRDGGAMRATPKAVALAEPVRRILEDVRRVAGGEEDFDPARARGKVRIALNDPLEALLMPGLVARLRSRAPGLALSVQSLPGSHQLEALDAGEISLAVGYFPVVREVHEAVALYVSGFSCAFNPELVSMPSRPGLAELARFPHIHTTYTGESSGVVDGIFEAHGLERQVVARSAMPLSIPFVLKRSPLVAVLPDMLVRMFAAHADLRFEPLEVEGLSLPVSLLTHRRDRRDPLVAFVAGLLVESMEEWISSGAG</sequence>
<accession>A0A848G5S9</accession>
<dbReference type="Gene3D" id="3.40.190.10">
    <property type="entry name" value="Periplasmic binding protein-like II"/>
    <property type="match status" value="2"/>
</dbReference>
<dbReference type="PROSITE" id="PS50931">
    <property type="entry name" value="HTH_LYSR"/>
    <property type="match status" value="1"/>
</dbReference>
<dbReference type="Pfam" id="PF03466">
    <property type="entry name" value="LysR_substrate"/>
    <property type="match status" value="1"/>
</dbReference>
<feature type="domain" description="HTH lysR-type" evidence="5">
    <location>
        <begin position="12"/>
        <end position="69"/>
    </location>
</feature>
<gene>
    <name evidence="6" type="ORF">HHL15_13065</name>
</gene>
<keyword evidence="4" id="KW-0804">Transcription</keyword>
<dbReference type="Proteomes" id="UP000580043">
    <property type="component" value="Unassembled WGS sequence"/>
</dbReference>
<keyword evidence="2" id="KW-0805">Transcription regulation</keyword>
<keyword evidence="3" id="KW-0238">DNA-binding</keyword>
<dbReference type="PANTHER" id="PTHR30118">
    <property type="entry name" value="HTH-TYPE TRANSCRIPTIONAL REGULATOR LEUO-RELATED"/>
    <property type="match status" value="1"/>
</dbReference>
<dbReference type="Pfam" id="PF00126">
    <property type="entry name" value="HTH_1"/>
    <property type="match status" value="1"/>
</dbReference>
<dbReference type="Gene3D" id="1.10.10.10">
    <property type="entry name" value="Winged helix-like DNA-binding domain superfamily/Winged helix DNA-binding domain"/>
    <property type="match status" value="1"/>
</dbReference>
<evidence type="ECO:0000256" key="1">
    <source>
        <dbReference type="ARBA" id="ARBA00009437"/>
    </source>
</evidence>
<dbReference type="InterPro" id="IPR036390">
    <property type="entry name" value="WH_DNA-bd_sf"/>
</dbReference>
<evidence type="ECO:0000313" key="7">
    <source>
        <dbReference type="Proteomes" id="UP000580043"/>
    </source>
</evidence>
<protein>
    <submittedName>
        <fullName evidence="6">LysR family transcriptional regulator</fullName>
    </submittedName>
</protein>
<dbReference type="RefSeq" id="WP_169146217.1">
    <property type="nucleotide sequence ID" value="NZ_JABBGA010000009.1"/>
</dbReference>
<dbReference type="AlphaFoldDB" id="A0A848G5S9"/>
<evidence type="ECO:0000256" key="3">
    <source>
        <dbReference type="ARBA" id="ARBA00023125"/>
    </source>
</evidence>
<dbReference type="SUPFAM" id="SSF53850">
    <property type="entry name" value="Periplasmic binding protein-like II"/>
    <property type="match status" value="1"/>
</dbReference>
<dbReference type="SUPFAM" id="SSF46785">
    <property type="entry name" value="Winged helix' DNA-binding domain"/>
    <property type="match status" value="1"/>
</dbReference>
<dbReference type="EMBL" id="JABBGA010000009">
    <property type="protein sequence ID" value="NML26679.1"/>
    <property type="molecule type" value="Genomic_DNA"/>
</dbReference>
<comment type="similarity">
    <text evidence="1">Belongs to the LysR transcriptional regulatory family.</text>
</comment>
<dbReference type="InterPro" id="IPR036388">
    <property type="entry name" value="WH-like_DNA-bd_sf"/>
</dbReference>
<comment type="caution">
    <text evidence="6">The sequence shown here is derived from an EMBL/GenBank/DDBJ whole genome shotgun (WGS) entry which is preliminary data.</text>
</comment>
<dbReference type="GO" id="GO:0003677">
    <property type="term" value="F:DNA binding"/>
    <property type="evidence" value="ECO:0007669"/>
    <property type="project" value="UniProtKB-KW"/>
</dbReference>
<evidence type="ECO:0000313" key="6">
    <source>
        <dbReference type="EMBL" id="NML26679.1"/>
    </source>
</evidence>
<evidence type="ECO:0000256" key="4">
    <source>
        <dbReference type="ARBA" id="ARBA00023163"/>
    </source>
</evidence>
<dbReference type="PANTHER" id="PTHR30118:SF15">
    <property type="entry name" value="TRANSCRIPTIONAL REGULATORY PROTEIN"/>
    <property type="match status" value="1"/>
</dbReference>
<dbReference type="InterPro" id="IPR005119">
    <property type="entry name" value="LysR_subst-bd"/>
</dbReference>
<proteinExistence type="inferred from homology"/>
<evidence type="ECO:0000256" key="2">
    <source>
        <dbReference type="ARBA" id="ARBA00023015"/>
    </source>
</evidence>
<reference evidence="6 7" key="1">
    <citation type="submission" date="2020-04" db="EMBL/GenBank/DDBJ databases">
        <title>Zoogloea sp. G-4-1-14 isolated from soil.</title>
        <authorList>
            <person name="Dahal R.H."/>
        </authorList>
    </citation>
    <scope>NUCLEOTIDE SEQUENCE [LARGE SCALE GENOMIC DNA]</scope>
    <source>
        <strain evidence="6 7">G-4-1-14</strain>
    </source>
</reference>
<dbReference type="GO" id="GO:0003700">
    <property type="term" value="F:DNA-binding transcription factor activity"/>
    <property type="evidence" value="ECO:0007669"/>
    <property type="project" value="InterPro"/>
</dbReference>
<keyword evidence="7" id="KW-1185">Reference proteome</keyword>